<dbReference type="Proteomes" id="UP000009149">
    <property type="component" value="Chromosome"/>
</dbReference>
<organism evidence="1 2">
    <name type="scientific">Methylacidiphilum infernorum (isolate V4)</name>
    <name type="common">Methylokorus infernorum (strain V4)</name>
    <dbReference type="NCBI Taxonomy" id="481448"/>
    <lineage>
        <taxon>Bacteria</taxon>
        <taxon>Pseudomonadati</taxon>
        <taxon>Verrucomicrobiota</taxon>
        <taxon>Methylacidiphilae</taxon>
        <taxon>Methylacidiphilales</taxon>
        <taxon>Methylacidiphilaceae</taxon>
        <taxon>Methylacidiphilum (ex Ratnadevi et al. 2023)</taxon>
    </lineage>
</organism>
<name>B3DZ77_METI4</name>
<reference evidence="1 2" key="1">
    <citation type="journal article" date="2008" name="Biol. Direct">
        <title>Complete genome sequence of the extremely acidophilic methanotroph isolate V4, Methylacidiphilum infernorum, a representative of the bacterial phylum Verrucomicrobia.</title>
        <authorList>
            <person name="Hou S."/>
            <person name="Makarova K.S."/>
            <person name="Saw J.H."/>
            <person name="Senin P."/>
            <person name="Ly B.V."/>
            <person name="Zhou Z."/>
            <person name="Ren Y."/>
            <person name="Wang J."/>
            <person name="Galperin M.Y."/>
            <person name="Omelchenko M.V."/>
            <person name="Wolf Y.I."/>
            <person name="Yutin N."/>
            <person name="Koonin E.V."/>
            <person name="Stott M.B."/>
            <person name="Mountain B.W."/>
            <person name="Crowe M.A."/>
            <person name="Smirnova A.V."/>
            <person name="Dunfield P.F."/>
            <person name="Feng L."/>
            <person name="Wang L."/>
            <person name="Alam M."/>
        </authorList>
    </citation>
    <scope>NUCLEOTIDE SEQUENCE [LARGE SCALE GENOMIC DNA]</scope>
    <source>
        <strain evidence="2">Isolate V4</strain>
    </source>
</reference>
<dbReference type="KEGG" id="min:Minf_2115"/>
<protein>
    <submittedName>
        <fullName evidence="1">Uncharacterized protein</fullName>
    </submittedName>
</protein>
<dbReference type="RefSeq" id="WP_012464451.1">
    <property type="nucleotide sequence ID" value="NC_010794.1"/>
</dbReference>
<dbReference type="STRING" id="481448.Minf_2115"/>
<dbReference type="AlphaFoldDB" id="B3DZ77"/>
<evidence type="ECO:0000313" key="2">
    <source>
        <dbReference type="Proteomes" id="UP000009149"/>
    </source>
</evidence>
<accession>B3DZ77</accession>
<gene>
    <name evidence="1" type="ordered locus">Minf_2115</name>
</gene>
<evidence type="ECO:0000313" key="1">
    <source>
        <dbReference type="EMBL" id="ACD84169.1"/>
    </source>
</evidence>
<sequence>MRLAGRAQEVLGREKCSDKLRHLWEYPLDIILEASYSDRAYWTAREESLAVLIFSGEKTPVQEKNPSTGGKNQVAILRIAEILIEKNRK</sequence>
<dbReference type="HOGENOM" id="CLU_2451191_0_0_0"/>
<proteinExistence type="predicted"/>
<dbReference type="EMBL" id="CP000975">
    <property type="protein sequence ID" value="ACD84169.1"/>
    <property type="molecule type" value="Genomic_DNA"/>
</dbReference>